<name>A0AAW2W7V4_SESRA</name>
<dbReference type="AlphaFoldDB" id="A0AAW2W7V4"/>
<protein>
    <submittedName>
        <fullName evidence="1">Uncharacterized protein</fullName>
    </submittedName>
</protein>
<reference evidence="1" key="1">
    <citation type="submission" date="2020-06" db="EMBL/GenBank/DDBJ databases">
        <authorList>
            <person name="Li T."/>
            <person name="Hu X."/>
            <person name="Zhang T."/>
            <person name="Song X."/>
            <person name="Zhang H."/>
            <person name="Dai N."/>
            <person name="Sheng W."/>
            <person name="Hou X."/>
            <person name="Wei L."/>
        </authorList>
    </citation>
    <scope>NUCLEOTIDE SEQUENCE</scope>
    <source>
        <strain evidence="1">G02</strain>
        <tissue evidence="1">Leaf</tissue>
    </source>
</reference>
<comment type="caution">
    <text evidence="1">The sequence shown here is derived from an EMBL/GenBank/DDBJ whole genome shotgun (WGS) entry which is preliminary data.</text>
</comment>
<proteinExistence type="predicted"/>
<gene>
    <name evidence="1" type="ORF">Sradi_0485200</name>
</gene>
<organism evidence="1">
    <name type="scientific">Sesamum radiatum</name>
    <name type="common">Black benniseed</name>
    <dbReference type="NCBI Taxonomy" id="300843"/>
    <lineage>
        <taxon>Eukaryota</taxon>
        <taxon>Viridiplantae</taxon>
        <taxon>Streptophyta</taxon>
        <taxon>Embryophyta</taxon>
        <taxon>Tracheophyta</taxon>
        <taxon>Spermatophyta</taxon>
        <taxon>Magnoliopsida</taxon>
        <taxon>eudicotyledons</taxon>
        <taxon>Gunneridae</taxon>
        <taxon>Pentapetalae</taxon>
        <taxon>asterids</taxon>
        <taxon>lamiids</taxon>
        <taxon>Lamiales</taxon>
        <taxon>Pedaliaceae</taxon>
        <taxon>Sesamum</taxon>
    </lineage>
</organism>
<accession>A0AAW2W7V4</accession>
<reference evidence="1" key="2">
    <citation type="journal article" date="2024" name="Plant">
        <title>Genomic evolution and insights into agronomic trait innovations of Sesamum species.</title>
        <authorList>
            <person name="Miao H."/>
            <person name="Wang L."/>
            <person name="Qu L."/>
            <person name="Liu H."/>
            <person name="Sun Y."/>
            <person name="Le M."/>
            <person name="Wang Q."/>
            <person name="Wei S."/>
            <person name="Zheng Y."/>
            <person name="Lin W."/>
            <person name="Duan Y."/>
            <person name="Cao H."/>
            <person name="Xiong S."/>
            <person name="Wang X."/>
            <person name="Wei L."/>
            <person name="Li C."/>
            <person name="Ma Q."/>
            <person name="Ju M."/>
            <person name="Zhao R."/>
            <person name="Li G."/>
            <person name="Mu C."/>
            <person name="Tian Q."/>
            <person name="Mei H."/>
            <person name="Zhang T."/>
            <person name="Gao T."/>
            <person name="Zhang H."/>
        </authorList>
    </citation>
    <scope>NUCLEOTIDE SEQUENCE</scope>
    <source>
        <strain evidence="1">G02</strain>
    </source>
</reference>
<dbReference type="EMBL" id="JACGWJ010000002">
    <property type="protein sequence ID" value="KAL0437773.1"/>
    <property type="molecule type" value="Genomic_DNA"/>
</dbReference>
<sequence length="84" mass="9526">MSFIGAGLFDQFLDVKSLLAPGRKFHCRTFNATRRNANVSSAIEMQELVLRPHRGRMRGVGHLPLLRVLVRHPMVKEDSGRMVV</sequence>
<evidence type="ECO:0000313" key="1">
    <source>
        <dbReference type="EMBL" id="KAL0437773.1"/>
    </source>
</evidence>